<dbReference type="AlphaFoldDB" id="A0A415L8X0"/>
<keyword evidence="2 7" id="KW-0812">Transmembrane</keyword>
<dbReference type="Gene3D" id="1.20.1560.10">
    <property type="entry name" value="ABC transporter type 1, transmembrane domain"/>
    <property type="match status" value="1"/>
</dbReference>
<evidence type="ECO:0000256" key="5">
    <source>
        <dbReference type="ARBA" id="ARBA00022989"/>
    </source>
</evidence>
<dbReference type="InterPro" id="IPR036640">
    <property type="entry name" value="ABC1_TM_sf"/>
</dbReference>
<dbReference type="InterPro" id="IPR011527">
    <property type="entry name" value="ABC1_TM_dom"/>
</dbReference>
<evidence type="ECO:0000256" key="7">
    <source>
        <dbReference type="SAM" id="Phobius"/>
    </source>
</evidence>
<evidence type="ECO:0000256" key="3">
    <source>
        <dbReference type="ARBA" id="ARBA00022741"/>
    </source>
</evidence>
<evidence type="ECO:0000256" key="2">
    <source>
        <dbReference type="ARBA" id="ARBA00022692"/>
    </source>
</evidence>
<dbReference type="PROSITE" id="PS50893">
    <property type="entry name" value="ABC_TRANSPORTER_2"/>
    <property type="match status" value="1"/>
</dbReference>
<dbReference type="RefSeq" id="WP_117942317.1">
    <property type="nucleotide sequence ID" value="NZ_JAJCJV010000007.1"/>
</dbReference>
<gene>
    <name evidence="10" type="ORF">DW021_13580</name>
</gene>
<evidence type="ECO:0000313" key="11">
    <source>
        <dbReference type="Proteomes" id="UP000285897"/>
    </source>
</evidence>
<dbReference type="Pfam" id="PF00664">
    <property type="entry name" value="ABC_membrane"/>
    <property type="match status" value="1"/>
</dbReference>
<dbReference type="InterPro" id="IPR027417">
    <property type="entry name" value="P-loop_NTPase"/>
</dbReference>
<dbReference type="InterPro" id="IPR003439">
    <property type="entry name" value="ABC_transporter-like_ATP-bd"/>
</dbReference>
<dbReference type="PROSITE" id="PS50929">
    <property type="entry name" value="ABC_TM1F"/>
    <property type="match status" value="1"/>
</dbReference>
<dbReference type="GO" id="GO:0015421">
    <property type="term" value="F:ABC-type oligopeptide transporter activity"/>
    <property type="evidence" value="ECO:0007669"/>
    <property type="project" value="TreeGrafter"/>
</dbReference>
<accession>A0A415L8X0</accession>
<evidence type="ECO:0000313" key="10">
    <source>
        <dbReference type="EMBL" id="RHL44870.1"/>
    </source>
</evidence>
<dbReference type="Gene3D" id="3.40.50.300">
    <property type="entry name" value="P-loop containing nucleotide triphosphate hydrolases"/>
    <property type="match status" value="1"/>
</dbReference>
<dbReference type="SUPFAM" id="SSF90123">
    <property type="entry name" value="ABC transporter transmembrane region"/>
    <property type="match status" value="1"/>
</dbReference>
<dbReference type="GO" id="GO:0005524">
    <property type="term" value="F:ATP binding"/>
    <property type="evidence" value="ECO:0007669"/>
    <property type="project" value="UniProtKB-KW"/>
</dbReference>
<evidence type="ECO:0000256" key="4">
    <source>
        <dbReference type="ARBA" id="ARBA00022840"/>
    </source>
</evidence>
<sequence>MYKLLKDSLKIRRYLLVTILVIQFISVILSTLLPYMNGMFVDMLIDIKNVEEVIKYAITIAGVGIISLFLSYIYNLKIMKVKNNISFEINSRGILHLQKIPLEIEYEPTYMTQRLNSDSRIVVDFFFDKIITATINLFVMFFLISLLFYLSKPIFGVTGVFILIYIFIYLLLKGEIYERNYKFKENQSDFFNTLNEQLVLREEIKVHSIFNIFGKVLNSSYKSFFWHAYKAYQVGLLFQTLDQIVCVCFQAITLILGGALVLKGQLSIGQYTIINIYFLNLLTLIKYFFGLGKEYQDVKSSIDRINEIFSIPLENNGTVCLEKIKEIDIKNFCIRNLFCFNEKLEVNNMYVVTGENGIGKTTFLKGMLGLFNEYTGNVYYSDENLGKIDKFYLRKNNISVMLQNEKVPYMNVEEYLCKFLDKNSLKKIKDEIIQIGGGELLNKIHLEELRKKNLQQISDGERQIVLCLRTILKKADIYLLDEPTTNLSIEIANLFLDFLLEIKKKKIVLIISHDEMVINKADMKIKISKNLVEKVKIMKT</sequence>
<keyword evidence="6 7" id="KW-0472">Membrane</keyword>
<reference evidence="10 11" key="1">
    <citation type="submission" date="2018-08" db="EMBL/GenBank/DDBJ databases">
        <title>A genome reference for cultivated species of the human gut microbiota.</title>
        <authorList>
            <person name="Zou Y."/>
            <person name="Xue W."/>
            <person name="Luo G."/>
        </authorList>
    </citation>
    <scope>NUCLEOTIDE SEQUENCE [LARGE SCALE GENOMIC DNA]</scope>
    <source>
        <strain evidence="10 11">AF37-6AC</strain>
    </source>
</reference>
<feature type="transmembrane region" description="Helical" evidence="7">
    <location>
        <begin position="268"/>
        <end position="289"/>
    </location>
</feature>
<dbReference type="PANTHER" id="PTHR43394:SF1">
    <property type="entry name" value="ATP-BINDING CASSETTE SUB-FAMILY B MEMBER 10, MITOCHONDRIAL"/>
    <property type="match status" value="1"/>
</dbReference>
<dbReference type="SMART" id="SM00382">
    <property type="entry name" value="AAA"/>
    <property type="match status" value="1"/>
</dbReference>
<dbReference type="Pfam" id="PF00005">
    <property type="entry name" value="ABC_tran"/>
    <property type="match status" value="1"/>
</dbReference>
<keyword evidence="4 10" id="KW-0067">ATP-binding</keyword>
<dbReference type="EMBL" id="QROS01000011">
    <property type="protein sequence ID" value="RHL44870.1"/>
    <property type="molecule type" value="Genomic_DNA"/>
</dbReference>
<dbReference type="InterPro" id="IPR003593">
    <property type="entry name" value="AAA+_ATPase"/>
</dbReference>
<dbReference type="InterPro" id="IPR039421">
    <property type="entry name" value="Type_1_exporter"/>
</dbReference>
<dbReference type="PANTHER" id="PTHR43394">
    <property type="entry name" value="ATP-DEPENDENT PERMEASE MDL1, MITOCHONDRIAL"/>
    <property type="match status" value="1"/>
</dbReference>
<dbReference type="GO" id="GO:0016887">
    <property type="term" value="F:ATP hydrolysis activity"/>
    <property type="evidence" value="ECO:0007669"/>
    <property type="project" value="InterPro"/>
</dbReference>
<comment type="subcellular location">
    <subcellularLocation>
        <location evidence="1">Cell membrane</location>
        <topology evidence="1">Multi-pass membrane protein</topology>
    </subcellularLocation>
</comment>
<keyword evidence="3" id="KW-0547">Nucleotide-binding</keyword>
<feature type="domain" description="ABC transporter" evidence="8">
    <location>
        <begin position="319"/>
        <end position="540"/>
    </location>
</feature>
<feature type="transmembrane region" description="Helical" evidence="7">
    <location>
        <begin position="12"/>
        <end position="33"/>
    </location>
</feature>
<keyword evidence="5 7" id="KW-1133">Transmembrane helix</keyword>
<feature type="transmembrane region" description="Helical" evidence="7">
    <location>
        <begin position="53"/>
        <end position="74"/>
    </location>
</feature>
<evidence type="ECO:0000259" key="9">
    <source>
        <dbReference type="PROSITE" id="PS50929"/>
    </source>
</evidence>
<dbReference type="GO" id="GO:0005886">
    <property type="term" value="C:plasma membrane"/>
    <property type="evidence" value="ECO:0007669"/>
    <property type="project" value="UniProtKB-SubCell"/>
</dbReference>
<evidence type="ECO:0000256" key="1">
    <source>
        <dbReference type="ARBA" id="ARBA00004651"/>
    </source>
</evidence>
<organism evidence="10 11">
    <name type="scientific">Blautia obeum</name>
    <dbReference type="NCBI Taxonomy" id="40520"/>
    <lineage>
        <taxon>Bacteria</taxon>
        <taxon>Bacillati</taxon>
        <taxon>Bacillota</taxon>
        <taxon>Clostridia</taxon>
        <taxon>Lachnospirales</taxon>
        <taxon>Lachnospiraceae</taxon>
        <taxon>Blautia</taxon>
    </lineage>
</organism>
<feature type="transmembrane region" description="Helical" evidence="7">
    <location>
        <begin position="130"/>
        <end position="148"/>
    </location>
</feature>
<protein>
    <submittedName>
        <fullName evidence="10">ATP-binding cassette domain-containing protein</fullName>
    </submittedName>
</protein>
<evidence type="ECO:0000256" key="6">
    <source>
        <dbReference type="ARBA" id="ARBA00023136"/>
    </source>
</evidence>
<feature type="transmembrane region" description="Helical" evidence="7">
    <location>
        <begin position="154"/>
        <end position="172"/>
    </location>
</feature>
<feature type="transmembrane region" description="Helical" evidence="7">
    <location>
        <begin position="244"/>
        <end position="262"/>
    </location>
</feature>
<dbReference type="CDD" id="cd07346">
    <property type="entry name" value="ABC_6TM_exporters"/>
    <property type="match status" value="1"/>
</dbReference>
<proteinExistence type="predicted"/>
<comment type="caution">
    <text evidence="10">The sequence shown here is derived from an EMBL/GenBank/DDBJ whole genome shotgun (WGS) entry which is preliminary data.</text>
</comment>
<dbReference type="SUPFAM" id="SSF52540">
    <property type="entry name" value="P-loop containing nucleoside triphosphate hydrolases"/>
    <property type="match status" value="1"/>
</dbReference>
<evidence type="ECO:0000259" key="8">
    <source>
        <dbReference type="PROSITE" id="PS50893"/>
    </source>
</evidence>
<feature type="domain" description="ABC transmembrane type-1" evidence="9">
    <location>
        <begin position="17"/>
        <end position="297"/>
    </location>
</feature>
<dbReference type="Proteomes" id="UP000285897">
    <property type="component" value="Unassembled WGS sequence"/>
</dbReference>
<name>A0A415L8X0_9FIRM</name>